<evidence type="ECO:0000256" key="1">
    <source>
        <dbReference type="ARBA" id="ARBA00022801"/>
    </source>
</evidence>
<dbReference type="eggNOG" id="COG1074">
    <property type="taxonomic scope" value="Bacteria"/>
</dbReference>
<dbReference type="Pfam" id="PF12684">
    <property type="entry name" value="DUF3799"/>
    <property type="match status" value="1"/>
</dbReference>
<reference evidence="4 5" key="1">
    <citation type="journal article" date="2008" name="Proc. Natl. Acad. Sci. U.S.A.">
        <title>The genome of Clostridium kluyveri, a strict anaerobe with unique metabolic features.</title>
        <authorList>
            <person name="Seedorf H."/>
            <person name="Fricke W.F."/>
            <person name="Veith B."/>
            <person name="Brueggemann H."/>
            <person name="Liesegang H."/>
            <person name="Strittmatter A."/>
            <person name="Miethke M."/>
            <person name="Buckel W."/>
            <person name="Hinderberger J."/>
            <person name="Li F."/>
            <person name="Hagemeier C."/>
            <person name="Thauer R.K."/>
            <person name="Gottschalk G."/>
        </authorList>
    </citation>
    <scope>NUCLEOTIDE SEQUENCE [LARGE SCALE GENOMIC DNA]</scope>
    <source>
        <strain evidence="5">ATCC 8527 / DSM 555 / NCIMB 10680</strain>
        <strain evidence="4">DSM 555</strain>
    </source>
</reference>
<accession>A5MYQ7</accession>
<dbReference type="STRING" id="431943.CKL_1894"/>
<evidence type="ECO:0000313" key="5">
    <source>
        <dbReference type="Proteomes" id="UP000002411"/>
    </source>
</evidence>
<dbReference type="GO" id="GO:0016787">
    <property type="term" value="F:hydrolase activity"/>
    <property type="evidence" value="ECO:0007669"/>
    <property type="project" value="UniProtKB-KW"/>
</dbReference>
<dbReference type="InterPro" id="IPR011604">
    <property type="entry name" value="PDDEXK-like_dom_sf"/>
</dbReference>
<evidence type="ECO:0000313" key="3">
    <source>
        <dbReference type="EMBL" id="ABS30684.1"/>
    </source>
</evidence>
<sequence length="264" mass="30847">MEATLIKLTDENYFSQEANQQYMSVSQFKAFGGCEAAALASLNGEWKEEESTALLVGSYFHSHFEGTLDRFKQEHPQIFTTKGELKANYRQANEMINCLETDEYFNQAYVGEREKIFTGELFGVPWKIKVDLLNLEDGYFIDLKSTRDFKEQKVEHDEEYEWVTFVERWGYLIQIAVYKEILRQNIGINDLEGFIIAVTKQKPPDKVILGFRPEDYEIGMNQVERNIERVLQVKNGLVKPTRCGKCAYCRSTKKLDRTFHYSEF</sequence>
<organism evidence="4 5">
    <name type="scientific">Clostridium kluyveri (strain ATCC 8527 / DSM 555 / NBRC 12016 / NCIMB 10680 / K1)</name>
    <dbReference type="NCBI Taxonomy" id="431943"/>
    <lineage>
        <taxon>Bacteria</taxon>
        <taxon>Bacillati</taxon>
        <taxon>Bacillota</taxon>
        <taxon>Clostridia</taxon>
        <taxon>Eubacteriales</taxon>
        <taxon>Clostridiaceae</taxon>
        <taxon>Clostridium</taxon>
    </lineage>
</organism>
<evidence type="ECO:0000259" key="2">
    <source>
        <dbReference type="Pfam" id="PF12684"/>
    </source>
</evidence>
<dbReference type="Gene3D" id="3.90.320.10">
    <property type="match status" value="1"/>
</dbReference>
<dbReference type="EMBL" id="CP000673">
    <property type="protein sequence ID" value="EDK34003.1"/>
    <property type="molecule type" value="Genomic_DNA"/>
</dbReference>
<dbReference type="RefSeq" id="WP_012102290.1">
    <property type="nucleotide sequence ID" value="NC_009706.1"/>
</dbReference>
<dbReference type="InterPro" id="IPR024432">
    <property type="entry name" value="Put_RecE_PDDEXK-like_dom"/>
</dbReference>
<proteinExistence type="predicted"/>
<dbReference type="Proteomes" id="UP000002411">
    <property type="component" value="Chromosome"/>
</dbReference>
<keyword evidence="5" id="KW-1185">Reference proteome</keyword>
<protein>
    <submittedName>
        <fullName evidence="4">Phage-related protein</fullName>
    </submittedName>
</protein>
<gene>
    <name evidence="3" type="ordered locus">CKL_1894</name>
    <name evidence="4" type="ordered locus">CKL_1991</name>
</gene>
<dbReference type="KEGG" id="ckl:CKL_1894"/>
<dbReference type="EMBL" id="CP000673">
    <property type="protein sequence ID" value="ABS30684.1"/>
    <property type="molecule type" value="Genomic_DNA"/>
</dbReference>
<feature type="domain" description="Putative exodeoxyribonuclease 8 PDDEXK-like" evidence="2">
    <location>
        <begin position="24"/>
        <end position="252"/>
    </location>
</feature>
<dbReference type="KEGG" id="ckl:CKL_1991"/>
<dbReference type="AlphaFoldDB" id="A5MYQ7"/>
<name>A5MYQ7_CLOK5</name>
<dbReference type="HOGENOM" id="CLU_1052538_0_0_9"/>
<evidence type="ECO:0000313" key="4">
    <source>
        <dbReference type="EMBL" id="EDK34003.1"/>
    </source>
</evidence>
<keyword evidence="1" id="KW-0378">Hydrolase</keyword>